<feature type="binding site" evidence="2">
    <location>
        <position position="145"/>
    </location>
    <ligand>
        <name>Fe cation</name>
        <dbReference type="ChEBI" id="CHEBI:24875"/>
    </ligand>
</feature>
<dbReference type="PIRSF" id="PIRSF004749">
    <property type="entry name" value="Pep_def"/>
    <property type="match status" value="1"/>
</dbReference>
<dbReference type="CDD" id="cd00487">
    <property type="entry name" value="Pep_deformylase"/>
    <property type="match status" value="1"/>
</dbReference>
<feature type="binding site" evidence="2">
    <location>
        <position position="149"/>
    </location>
    <ligand>
        <name>Fe cation</name>
        <dbReference type="ChEBI" id="CHEBI:24875"/>
    </ligand>
</feature>
<feature type="binding site" evidence="2">
    <location>
        <position position="103"/>
    </location>
    <ligand>
        <name>Fe cation</name>
        <dbReference type="ChEBI" id="CHEBI:24875"/>
    </ligand>
</feature>
<keyword evidence="2" id="KW-0479">Metal-binding</keyword>
<dbReference type="eggNOG" id="COG0242">
    <property type="taxonomic scope" value="Bacteria"/>
</dbReference>
<dbReference type="GO" id="GO:0042586">
    <property type="term" value="F:peptide deformylase activity"/>
    <property type="evidence" value="ECO:0007669"/>
    <property type="project" value="UniProtKB-UniRule"/>
</dbReference>
<feature type="active site" evidence="2">
    <location>
        <position position="146"/>
    </location>
</feature>
<dbReference type="HAMAP" id="MF_00163">
    <property type="entry name" value="Pep_deformylase"/>
    <property type="match status" value="1"/>
</dbReference>
<comment type="function">
    <text evidence="2">Removes the formyl group from the N-terminal Met of newly synthesized proteins. Requires at least a dipeptide for an efficient rate of reaction. N-terminal L-methionine is a prerequisite for activity but the enzyme has broad specificity at other positions.</text>
</comment>
<dbReference type="Pfam" id="PF01327">
    <property type="entry name" value="Pep_deformylase"/>
    <property type="match status" value="1"/>
</dbReference>
<dbReference type="GO" id="GO:0006412">
    <property type="term" value="P:translation"/>
    <property type="evidence" value="ECO:0007669"/>
    <property type="project" value="UniProtKB-UniRule"/>
</dbReference>
<comment type="catalytic activity">
    <reaction evidence="2">
        <text>N-terminal N-formyl-L-methionyl-[peptide] + H2O = N-terminal L-methionyl-[peptide] + formate</text>
        <dbReference type="Rhea" id="RHEA:24420"/>
        <dbReference type="Rhea" id="RHEA-COMP:10639"/>
        <dbReference type="Rhea" id="RHEA-COMP:10640"/>
        <dbReference type="ChEBI" id="CHEBI:15377"/>
        <dbReference type="ChEBI" id="CHEBI:15740"/>
        <dbReference type="ChEBI" id="CHEBI:49298"/>
        <dbReference type="ChEBI" id="CHEBI:64731"/>
        <dbReference type="EC" id="3.5.1.88"/>
    </reaction>
</comment>
<dbReference type="Proteomes" id="UP000001695">
    <property type="component" value="Chromosome"/>
</dbReference>
<dbReference type="RefSeq" id="WP_012383507.1">
    <property type="nucleotide sequence ID" value="NC_010581.1"/>
</dbReference>
<dbReference type="Gene3D" id="3.90.45.10">
    <property type="entry name" value="Peptide deformylase"/>
    <property type="match status" value="1"/>
</dbReference>
<dbReference type="EMBL" id="CP001016">
    <property type="protein sequence ID" value="ACB94149.1"/>
    <property type="molecule type" value="Genomic_DNA"/>
</dbReference>
<dbReference type="InterPro" id="IPR023635">
    <property type="entry name" value="Peptide_deformylase"/>
</dbReference>
<reference evidence="4 5" key="2">
    <citation type="journal article" date="2010" name="J. Bacteriol.">
        <title>Complete genome sequence of Beijerinckia indica subsp. indica.</title>
        <authorList>
            <person name="Tamas I."/>
            <person name="Dedysh S.N."/>
            <person name="Liesack W."/>
            <person name="Stott M.B."/>
            <person name="Alam M."/>
            <person name="Murrell J.C."/>
            <person name="Dunfield P.F."/>
        </authorList>
    </citation>
    <scope>NUCLEOTIDE SEQUENCE [LARGE SCALE GENOMIC DNA]</scope>
    <source>
        <strain evidence="5">ATCC 9039 / DSM 1715 / NCIMB 8712</strain>
    </source>
</reference>
<dbReference type="PRINTS" id="PR01576">
    <property type="entry name" value="PDEFORMYLASE"/>
</dbReference>
<accession>B2IEV8</accession>
<dbReference type="NCBIfam" id="NF001159">
    <property type="entry name" value="PRK00150.1-3"/>
    <property type="match status" value="1"/>
</dbReference>
<evidence type="ECO:0000256" key="2">
    <source>
        <dbReference type="HAMAP-Rule" id="MF_00163"/>
    </source>
</evidence>
<dbReference type="GO" id="GO:0046872">
    <property type="term" value="F:metal ion binding"/>
    <property type="evidence" value="ECO:0007669"/>
    <property type="project" value="UniProtKB-KW"/>
</dbReference>
<evidence type="ECO:0000313" key="4">
    <source>
        <dbReference type="EMBL" id="ACB94149.1"/>
    </source>
</evidence>
<evidence type="ECO:0000313" key="5">
    <source>
        <dbReference type="Proteomes" id="UP000001695"/>
    </source>
</evidence>
<comment type="cofactor">
    <cofactor evidence="2">
        <name>Fe(2+)</name>
        <dbReference type="ChEBI" id="CHEBI:29033"/>
    </cofactor>
    <text evidence="2">Binds 1 Fe(2+) ion.</text>
</comment>
<organism evidence="4 5">
    <name type="scientific">Beijerinckia indica subsp. indica (strain ATCC 9039 / DSM 1715 / NCIMB 8712)</name>
    <dbReference type="NCBI Taxonomy" id="395963"/>
    <lineage>
        <taxon>Bacteria</taxon>
        <taxon>Pseudomonadati</taxon>
        <taxon>Pseudomonadota</taxon>
        <taxon>Alphaproteobacteria</taxon>
        <taxon>Hyphomicrobiales</taxon>
        <taxon>Beijerinckiaceae</taxon>
        <taxon>Beijerinckia</taxon>
    </lineage>
</organism>
<dbReference type="SUPFAM" id="SSF56420">
    <property type="entry name" value="Peptide deformylase"/>
    <property type="match status" value="1"/>
</dbReference>
<dbReference type="HOGENOM" id="CLU_061901_2_0_5"/>
<dbReference type="PANTHER" id="PTHR10458:SF22">
    <property type="entry name" value="PEPTIDE DEFORMYLASE"/>
    <property type="match status" value="1"/>
</dbReference>
<dbReference type="OrthoDB" id="9804313at2"/>
<sequence>MALRSIITIPDPLLRRVCDPVADVDSEIRRLMDDMLETMYDAPGIGLAASQIAVMKRVIVMDVAKRRKGEDGAEADVAPQPLALANPEILWASEELSTYEEGCLSIPDYYEEVVRPARVRVGYLDRQGQRQELEADGILATCVQHEIDHLNGVLFIDHISRLKRERIVKKFSKAAKRDNHSAPKEKSKADSEA</sequence>
<comment type="similarity">
    <text evidence="1 2">Belongs to the polypeptide deformylase family.</text>
</comment>
<evidence type="ECO:0000256" key="3">
    <source>
        <dbReference type="SAM" id="MobiDB-lite"/>
    </source>
</evidence>
<dbReference type="PANTHER" id="PTHR10458">
    <property type="entry name" value="PEPTIDE DEFORMYLASE"/>
    <property type="match status" value="1"/>
</dbReference>
<feature type="region of interest" description="Disordered" evidence="3">
    <location>
        <begin position="173"/>
        <end position="193"/>
    </location>
</feature>
<dbReference type="NCBIfam" id="TIGR00079">
    <property type="entry name" value="pept_deformyl"/>
    <property type="match status" value="1"/>
</dbReference>
<keyword evidence="2 4" id="KW-0378">Hydrolase</keyword>
<keyword evidence="5" id="KW-1185">Reference proteome</keyword>
<reference evidence="5" key="1">
    <citation type="submission" date="2008-03" db="EMBL/GenBank/DDBJ databases">
        <title>Complete sequence of chromosome of Beijerinckia indica subsp. indica ATCC 9039.</title>
        <authorList>
            <consortium name="US DOE Joint Genome Institute"/>
            <person name="Copeland A."/>
            <person name="Lucas S."/>
            <person name="Lapidus A."/>
            <person name="Glavina del Rio T."/>
            <person name="Dalin E."/>
            <person name="Tice H."/>
            <person name="Bruce D."/>
            <person name="Goodwin L."/>
            <person name="Pitluck S."/>
            <person name="LaButti K."/>
            <person name="Schmutz J."/>
            <person name="Larimer F."/>
            <person name="Land M."/>
            <person name="Hauser L."/>
            <person name="Kyrpides N."/>
            <person name="Mikhailova N."/>
            <person name="Dunfield P.F."/>
            <person name="Dedysh S.N."/>
            <person name="Liesack W."/>
            <person name="Saw J.H."/>
            <person name="Alam M."/>
            <person name="Chen Y."/>
            <person name="Murrell J.C."/>
            <person name="Richardson P."/>
        </authorList>
    </citation>
    <scope>NUCLEOTIDE SEQUENCE [LARGE SCALE GENOMIC DNA]</scope>
    <source>
        <strain evidence="5">ATCC 9039 / DSM 1715 / NCIMB 8712</strain>
    </source>
</reference>
<name>B2IEV8_BEII9</name>
<dbReference type="AlphaFoldDB" id="B2IEV8"/>
<dbReference type="InterPro" id="IPR036821">
    <property type="entry name" value="Peptide_deformylase_sf"/>
</dbReference>
<proteinExistence type="inferred from homology"/>
<dbReference type="STRING" id="395963.Bind_0496"/>
<keyword evidence="2" id="KW-0648">Protein biosynthesis</keyword>
<evidence type="ECO:0000256" key="1">
    <source>
        <dbReference type="ARBA" id="ARBA00010759"/>
    </source>
</evidence>
<dbReference type="EC" id="3.5.1.88" evidence="2"/>
<protein>
    <recommendedName>
        <fullName evidence="2">Peptide deformylase</fullName>
        <shortName evidence="2">PDF</shortName>
        <ecNumber evidence="2">3.5.1.88</ecNumber>
    </recommendedName>
    <alternativeName>
        <fullName evidence="2">Polypeptide deformylase</fullName>
    </alternativeName>
</protein>
<feature type="compositionally biased region" description="Basic and acidic residues" evidence="3">
    <location>
        <begin position="175"/>
        <end position="193"/>
    </location>
</feature>
<dbReference type="KEGG" id="bid:Bind_0496"/>
<gene>
    <name evidence="2" type="primary">def</name>
    <name evidence="4" type="ordered locus">Bind_0496</name>
</gene>
<keyword evidence="2" id="KW-0408">Iron</keyword>